<dbReference type="InterPro" id="IPR027443">
    <property type="entry name" value="IPNS-like_sf"/>
</dbReference>
<dbReference type="SUPFAM" id="SSF51197">
    <property type="entry name" value="Clavaminate synthase-like"/>
    <property type="match status" value="1"/>
</dbReference>
<accession>A0A9W6GX47</accession>
<dbReference type="Pfam" id="PF05373">
    <property type="entry name" value="Pro_3_hydrox_C"/>
    <property type="match status" value="1"/>
</dbReference>
<dbReference type="InterPro" id="IPR008035">
    <property type="entry name" value="Pro_3_hydrox_C"/>
</dbReference>
<dbReference type="InterPro" id="IPR037037">
    <property type="entry name" value="Pro_3_hydrox_C_sf"/>
</dbReference>
<sequence>MKSRLLATIPLDSVRLKRDLQALDQAYFRDDYLEYTFGAWRSYVLANPTGDETDARFRPSDAAPLITALGRRMPYVLSLIDTHFDTRTLRWSRIFTVQDALLVPHRDFLEFDRPLHRLHLVLDTDPSCLHSEDDVVYHMRQGEIWEVDGLSIHAACTLSCYRRISLVLDFEQDGTPAESRIRTTGDAPRPSPHILDLPTLSEAEIAALRGLRDIARNENFRDVVNLLGKVHFYRKTIAAAMFDWLEHVFQDDPAALARACAYRRFCVDERQYQERFGDDAA</sequence>
<gene>
    <name evidence="3" type="ORF">LMG27198_35400</name>
</gene>
<dbReference type="GO" id="GO:0016706">
    <property type="term" value="F:2-oxoglutarate-dependent dioxygenase activity"/>
    <property type="evidence" value="ECO:0007669"/>
    <property type="project" value="InterPro"/>
</dbReference>
<evidence type="ECO:0000313" key="3">
    <source>
        <dbReference type="EMBL" id="GLI94548.1"/>
    </source>
</evidence>
<evidence type="ECO:0000259" key="2">
    <source>
        <dbReference type="Pfam" id="PF05373"/>
    </source>
</evidence>
<feature type="domain" description="L-proline 3-hydroxylase C-terminal" evidence="2">
    <location>
        <begin position="188"/>
        <end position="274"/>
    </location>
</feature>
<keyword evidence="4" id="KW-1185">Reference proteome</keyword>
<name>A0A9W6GX47_9HYPH</name>
<feature type="domain" description="Aspartyl/asparaginy/proline hydroxylase" evidence="1">
    <location>
        <begin position="33"/>
        <end position="172"/>
    </location>
</feature>
<dbReference type="Gene3D" id="1.10.1720.10">
    <property type="entry name" value="L-proline 3-hydroxylase, C-terminal domain"/>
    <property type="match status" value="1"/>
</dbReference>
<comment type="caution">
    <text evidence="3">The sequence shown here is derived from an EMBL/GenBank/DDBJ whole genome shotgun (WGS) entry which is preliminary data.</text>
</comment>
<dbReference type="RefSeq" id="WP_281804626.1">
    <property type="nucleotide sequence ID" value="NZ_BSEC01000001.1"/>
</dbReference>
<dbReference type="Gene3D" id="2.60.120.330">
    <property type="entry name" value="B-lactam Antibiotic, Isopenicillin N Synthase, Chain"/>
    <property type="match status" value="1"/>
</dbReference>
<reference evidence="3" key="1">
    <citation type="journal article" date="2023" name="Int. J. Syst. Evol. Microbiol.">
        <title>Methylocystis iwaonis sp. nov., a type II methane-oxidizing bacterium from surface soil of a rice paddy field in Japan, and emended description of the genus Methylocystis (ex Whittenbury et al. 1970) Bowman et al. 1993.</title>
        <authorList>
            <person name="Kaise H."/>
            <person name="Sawadogo J.B."/>
            <person name="Alam M.S."/>
            <person name="Ueno C."/>
            <person name="Dianou D."/>
            <person name="Shinjo R."/>
            <person name="Asakawa S."/>
        </authorList>
    </citation>
    <scope>NUCLEOTIDE SEQUENCE</scope>
    <source>
        <strain evidence="3">LMG27198</strain>
    </source>
</reference>
<organism evidence="3 4">
    <name type="scientific">Methylocystis echinoides</name>
    <dbReference type="NCBI Taxonomy" id="29468"/>
    <lineage>
        <taxon>Bacteria</taxon>
        <taxon>Pseudomonadati</taxon>
        <taxon>Pseudomonadota</taxon>
        <taxon>Alphaproteobacteria</taxon>
        <taxon>Hyphomicrobiales</taxon>
        <taxon>Methylocystaceae</taxon>
        <taxon>Methylocystis</taxon>
    </lineage>
</organism>
<protein>
    <submittedName>
        <fullName evidence="3">L-proline cis-4-hydroxylase</fullName>
    </submittedName>
</protein>
<dbReference type="EMBL" id="BSEC01000001">
    <property type="protein sequence ID" value="GLI94548.1"/>
    <property type="molecule type" value="Genomic_DNA"/>
</dbReference>
<evidence type="ECO:0000259" key="1">
    <source>
        <dbReference type="Pfam" id="PF05118"/>
    </source>
</evidence>
<dbReference type="InterPro" id="IPR007803">
    <property type="entry name" value="Asp/Arg/Pro-Hydrxlase"/>
</dbReference>
<dbReference type="AlphaFoldDB" id="A0A9W6GX47"/>
<dbReference type="Proteomes" id="UP001144323">
    <property type="component" value="Unassembled WGS sequence"/>
</dbReference>
<proteinExistence type="predicted"/>
<dbReference type="Pfam" id="PF05118">
    <property type="entry name" value="Asp_Arg_Hydrox"/>
    <property type="match status" value="1"/>
</dbReference>
<evidence type="ECO:0000313" key="4">
    <source>
        <dbReference type="Proteomes" id="UP001144323"/>
    </source>
</evidence>